<evidence type="ECO:0000256" key="1">
    <source>
        <dbReference type="SAM" id="MobiDB-lite"/>
    </source>
</evidence>
<accession>A0A0C2JDN0</accession>
<evidence type="ECO:0000313" key="3">
    <source>
        <dbReference type="Proteomes" id="UP000031668"/>
    </source>
</evidence>
<feature type="compositionally biased region" description="Basic residues" evidence="1">
    <location>
        <begin position="144"/>
        <end position="153"/>
    </location>
</feature>
<protein>
    <submittedName>
        <fullName evidence="2">Uncharacterized protein</fullName>
    </submittedName>
</protein>
<organism evidence="2 3">
    <name type="scientific">Thelohanellus kitauei</name>
    <name type="common">Myxosporean</name>
    <dbReference type="NCBI Taxonomy" id="669202"/>
    <lineage>
        <taxon>Eukaryota</taxon>
        <taxon>Metazoa</taxon>
        <taxon>Cnidaria</taxon>
        <taxon>Myxozoa</taxon>
        <taxon>Myxosporea</taxon>
        <taxon>Bivalvulida</taxon>
        <taxon>Platysporina</taxon>
        <taxon>Myxobolidae</taxon>
        <taxon>Thelohanellus</taxon>
    </lineage>
</organism>
<dbReference type="AlphaFoldDB" id="A0A0C2JDN0"/>
<dbReference type="OrthoDB" id="6019797at2759"/>
<reference evidence="2 3" key="1">
    <citation type="journal article" date="2014" name="Genome Biol. Evol.">
        <title>The genome of the myxosporean Thelohanellus kitauei shows adaptations to nutrient acquisition within its fish host.</title>
        <authorList>
            <person name="Yang Y."/>
            <person name="Xiong J."/>
            <person name="Zhou Z."/>
            <person name="Huo F."/>
            <person name="Miao W."/>
            <person name="Ran C."/>
            <person name="Liu Y."/>
            <person name="Zhang J."/>
            <person name="Feng J."/>
            <person name="Wang M."/>
            <person name="Wang M."/>
            <person name="Wang L."/>
            <person name="Yao B."/>
        </authorList>
    </citation>
    <scope>NUCLEOTIDE SEQUENCE [LARGE SCALE GENOMIC DNA]</scope>
    <source>
        <strain evidence="2">Wuqing</strain>
    </source>
</reference>
<gene>
    <name evidence="2" type="ORF">RF11_07726</name>
</gene>
<name>A0A0C2JDN0_THEKT</name>
<sequence length="153" mass="17389">MSNVPNFEPNRSMDKRPQELKFKPCMIKDRDPVEFSGWRPKQICCGTIFIGPQGQFLLDPKYIRLHTGKCMYLTLYDDICQSVNKTVIPYDERDSDIRFGAPESSKSSHTSFDGGLEKQSSEADNSLLSGSTQIESSGLSSRNLRPRKRTMMI</sequence>
<proteinExistence type="predicted"/>
<feature type="region of interest" description="Disordered" evidence="1">
    <location>
        <begin position="94"/>
        <end position="153"/>
    </location>
</feature>
<dbReference type="Proteomes" id="UP000031668">
    <property type="component" value="Unassembled WGS sequence"/>
</dbReference>
<dbReference type="EMBL" id="JWZT01003251">
    <property type="protein sequence ID" value="KII67303.1"/>
    <property type="molecule type" value="Genomic_DNA"/>
</dbReference>
<keyword evidence="3" id="KW-1185">Reference proteome</keyword>
<comment type="caution">
    <text evidence="2">The sequence shown here is derived from an EMBL/GenBank/DDBJ whole genome shotgun (WGS) entry which is preliminary data.</text>
</comment>
<feature type="compositionally biased region" description="Polar residues" evidence="1">
    <location>
        <begin position="122"/>
        <end position="143"/>
    </location>
</feature>
<evidence type="ECO:0000313" key="2">
    <source>
        <dbReference type="EMBL" id="KII67303.1"/>
    </source>
</evidence>